<dbReference type="KEGG" id="bcom:BAUCODRAFT_445112"/>
<dbReference type="RefSeq" id="XP_007675732.1">
    <property type="nucleotide sequence ID" value="XM_007677542.1"/>
</dbReference>
<accession>M2LS16</accession>
<name>M2LS16_BAUPA</name>
<dbReference type="GO" id="GO:0000981">
    <property type="term" value="F:DNA-binding transcription factor activity, RNA polymerase II-specific"/>
    <property type="evidence" value="ECO:0007669"/>
    <property type="project" value="InterPro"/>
</dbReference>
<keyword evidence="2" id="KW-0175">Coiled coil</keyword>
<proteinExistence type="predicted"/>
<dbReference type="SMART" id="SM00066">
    <property type="entry name" value="GAL4"/>
    <property type="match status" value="1"/>
</dbReference>
<sequence>MAKEYRDLVDNTLVEGEPQKLPTFGRTLQSSCARWLGPDTQWSWQQNSPWLRAQAQTLPNVHSQITWQPQPAPEFPLVSPSTQPVMQDVVQTPRESTEQSLGQKPLQSSLQSSLQSQPRILLPVPAPDVAPQDPRLNPQMYRYHVDRCRTSCRIRKKKCDGRQPCRACAESNLECEYRYLPRRREETSRQAIDTLTESVNNLTLRVISLEEAIRNIKQLP</sequence>
<dbReference type="SUPFAM" id="SSF57701">
    <property type="entry name" value="Zn2/Cys6 DNA-binding domain"/>
    <property type="match status" value="1"/>
</dbReference>
<keyword evidence="6" id="KW-1185">Reference proteome</keyword>
<dbReference type="AlphaFoldDB" id="M2LS16"/>
<dbReference type="Pfam" id="PF00172">
    <property type="entry name" value="Zn_clus"/>
    <property type="match status" value="1"/>
</dbReference>
<feature type="domain" description="Zn(2)-C6 fungal-type" evidence="4">
    <location>
        <begin position="152"/>
        <end position="177"/>
    </location>
</feature>
<dbReference type="InterPro" id="IPR001138">
    <property type="entry name" value="Zn2Cys6_DnaBD"/>
</dbReference>
<dbReference type="PROSITE" id="PS50048">
    <property type="entry name" value="ZN2_CY6_FUNGAL_2"/>
    <property type="match status" value="1"/>
</dbReference>
<feature type="region of interest" description="Disordered" evidence="3">
    <location>
        <begin position="91"/>
        <end position="114"/>
    </location>
</feature>
<protein>
    <recommendedName>
        <fullName evidence="4">Zn(2)-C6 fungal-type domain-containing protein</fullName>
    </recommendedName>
</protein>
<dbReference type="Proteomes" id="UP000011761">
    <property type="component" value="Unassembled WGS sequence"/>
</dbReference>
<dbReference type="Gene3D" id="4.10.240.10">
    <property type="entry name" value="Zn(2)-C6 fungal-type DNA-binding domain"/>
    <property type="match status" value="1"/>
</dbReference>
<evidence type="ECO:0000256" key="3">
    <source>
        <dbReference type="SAM" id="MobiDB-lite"/>
    </source>
</evidence>
<evidence type="ECO:0000259" key="4">
    <source>
        <dbReference type="PROSITE" id="PS50048"/>
    </source>
</evidence>
<gene>
    <name evidence="5" type="ORF">BAUCODRAFT_445112</name>
</gene>
<dbReference type="InterPro" id="IPR036864">
    <property type="entry name" value="Zn2-C6_fun-type_DNA-bd_sf"/>
</dbReference>
<dbReference type="GO" id="GO:0008270">
    <property type="term" value="F:zinc ion binding"/>
    <property type="evidence" value="ECO:0007669"/>
    <property type="project" value="InterPro"/>
</dbReference>
<organism evidence="5 6">
    <name type="scientific">Baudoinia panamericana (strain UAMH 10762)</name>
    <name type="common">Angels' share fungus</name>
    <name type="synonym">Baudoinia compniacensis (strain UAMH 10762)</name>
    <dbReference type="NCBI Taxonomy" id="717646"/>
    <lineage>
        <taxon>Eukaryota</taxon>
        <taxon>Fungi</taxon>
        <taxon>Dikarya</taxon>
        <taxon>Ascomycota</taxon>
        <taxon>Pezizomycotina</taxon>
        <taxon>Dothideomycetes</taxon>
        <taxon>Dothideomycetidae</taxon>
        <taxon>Mycosphaerellales</taxon>
        <taxon>Teratosphaeriaceae</taxon>
        <taxon>Baudoinia</taxon>
    </lineage>
</organism>
<dbReference type="OrthoDB" id="10261408at2759"/>
<reference evidence="5 6" key="1">
    <citation type="journal article" date="2012" name="PLoS Pathog.">
        <title>Diverse lifestyles and strategies of plant pathogenesis encoded in the genomes of eighteen Dothideomycetes fungi.</title>
        <authorList>
            <person name="Ohm R.A."/>
            <person name="Feau N."/>
            <person name="Henrissat B."/>
            <person name="Schoch C.L."/>
            <person name="Horwitz B.A."/>
            <person name="Barry K.W."/>
            <person name="Condon B.J."/>
            <person name="Copeland A.C."/>
            <person name="Dhillon B."/>
            <person name="Glaser F."/>
            <person name="Hesse C.N."/>
            <person name="Kosti I."/>
            <person name="LaButti K."/>
            <person name="Lindquist E.A."/>
            <person name="Lucas S."/>
            <person name="Salamov A.A."/>
            <person name="Bradshaw R.E."/>
            <person name="Ciuffetti L."/>
            <person name="Hamelin R.C."/>
            <person name="Kema G.H.J."/>
            <person name="Lawrence C."/>
            <person name="Scott J.A."/>
            <person name="Spatafora J.W."/>
            <person name="Turgeon B.G."/>
            <person name="de Wit P.J.G.M."/>
            <person name="Zhong S."/>
            <person name="Goodwin S.B."/>
            <person name="Grigoriev I.V."/>
        </authorList>
    </citation>
    <scope>NUCLEOTIDE SEQUENCE [LARGE SCALE GENOMIC DNA]</scope>
    <source>
        <strain evidence="5 6">UAMH 10762</strain>
    </source>
</reference>
<feature type="coiled-coil region" evidence="2">
    <location>
        <begin position="192"/>
        <end position="219"/>
    </location>
</feature>
<evidence type="ECO:0000256" key="1">
    <source>
        <dbReference type="ARBA" id="ARBA00023242"/>
    </source>
</evidence>
<dbReference type="CDD" id="cd00067">
    <property type="entry name" value="GAL4"/>
    <property type="match status" value="1"/>
</dbReference>
<evidence type="ECO:0000313" key="6">
    <source>
        <dbReference type="Proteomes" id="UP000011761"/>
    </source>
</evidence>
<dbReference type="EMBL" id="KB445554">
    <property type="protein sequence ID" value="EMC97262.1"/>
    <property type="molecule type" value="Genomic_DNA"/>
</dbReference>
<keyword evidence="1" id="KW-0539">Nucleus</keyword>
<dbReference type="HOGENOM" id="CLU_1255777_0_0_1"/>
<dbReference type="GeneID" id="19114404"/>
<evidence type="ECO:0000256" key="2">
    <source>
        <dbReference type="SAM" id="Coils"/>
    </source>
</evidence>
<evidence type="ECO:0000313" key="5">
    <source>
        <dbReference type="EMBL" id="EMC97262.1"/>
    </source>
</evidence>
<feature type="compositionally biased region" description="Low complexity" evidence="3">
    <location>
        <begin position="99"/>
        <end position="114"/>
    </location>
</feature>